<dbReference type="Proteomes" id="UP000055136">
    <property type="component" value="Chromosome"/>
</dbReference>
<dbReference type="KEGG" id="tee:Tel_10785"/>
<protein>
    <recommendedName>
        <fullName evidence="2">Endonuclease/exonuclease/phosphatase domain-containing protein</fullName>
    </recommendedName>
</protein>
<organism evidence="3 4">
    <name type="scientific">Candidatus Tenderia electrophaga</name>
    <dbReference type="NCBI Taxonomy" id="1748243"/>
    <lineage>
        <taxon>Bacteria</taxon>
        <taxon>Pseudomonadati</taxon>
        <taxon>Pseudomonadota</taxon>
        <taxon>Gammaproteobacteria</taxon>
        <taxon>Candidatus Tenderiales</taxon>
        <taxon>Candidatus Tenderiaceae</taxon>
        <taxon>Candidatus Tenderia</taxon>
    </lineage>
</organism>
<dbReference type="STRING" id="1748243.Tel_10785"/>
<evidence type="ECO:0000259" key="2">
    <source>
        <dbReference type="Pfam" id="PF03372"/>
    </source>
</evidence>
<feature type="region of interest" description="Disordered" evidence="1">
    <location>
        <begin position="121"/>
        <end position="154"/>
    </location>
</feature>
<feature type="compositionally biased region" description="Basic and acidic residues" evidence="1">
    <location>
        <begin position="132"/>
        <end position="143"/>
    </location>
</feature>
<gene>
    <name evidence="3" type="ORF">Tel_10785</name>
</gene>
<feature type="compositionally biased region" description="Acidic residues" evidence="1">
    <location>
        <begin position="144"/>
        <end position="154"/>
    </location>
</feature>
<dbReference type="InterPro" id="IPR005135">
    <property type="entry name" value="Endo/exonuclease/phosphatase"/>
</dbReference>
<dbReference type="EMBL" id="CP013099">
    <property type="protein sequence ID" value="ALP53580.1"/>
    <property type="molecule type" value="Genomic_DNA"/>
</dbReference>
<evidence type="ECO:0000313" key="3">
    <source>
        <dbReference type="EMBL" id="ALP53580.1"/>
    </source>
</evidence>
<dbReference type="InterPro" id="IPR036691">
    <property type="entry name" value="Endo/exonu/phosph_ase_sf"/>
</dbReference>
<evidence type="ECO:0000256" key="1">
    <source>
        <dbReference type="SAM" id="MobiDB-lite"/>
    </source>
</evidence>
<keyword evidence="4" id="KW-1185">Reference proteome</keyword>
<dbReference type="SUPFAM" id="SSF56219">
    <property type="entry name" value="DNase I-like"/>
    <property type="match status" value="1"/>
</dbReference>
<dbReference type="AlphaFoldDB" id="A0A0S2TEJ8"/>
<accession>A0A0S2TEJ8</accession>
<dbReference type="Pfam" id="PF03372">
    <property type="entry name" value="Exo_endo_phos"/>
    <property type="match status" value="1"/>
</dbReference>
<sequence>MPHQPLKCSAKRFWCFGSGSTHRGITNENWLVTAHSDPPIIAGDFNDVAWSYTTNLFQKTSGLLDSRVGRGMYNTYNARNPILRWPLDHVFHSDHFKLVRMEKGPAWGSDHFPIFIELSLEPGAEADQEESDTNRAEEDKVDEKIEDGEQQTEE</sequence>
<reference evidence="3" key="1">
    <citation type="submission" date="2015-10" db="EMBL/GenBank/DDBJ databases">
        <title>Description of Candidatus Tenderia electrophaga gen. nov, sp. nov., an Uncultivated Electroautotroph from a Biocathode Enrichment.</title>
        <authorList>
            <person name="Eddie B.J."/>
            <person name="Malanoski A.P."/>
            <person name="Wang Z."/>
            <person name="Hall R.J."/>
            <person name="Oh S.D."/>
            <person name="Heiner C."/>
            <person name="Lin B."/>
            <person name="Strycharz-Glaven S.M."/>
        </authorList>
    </citation>
    <scope>NUCLEOTIDE SEQUENCE [LARGE SCALE GENOMIC DNA]</scope>
    <source>
        <strain evidence="3">NRL1</strain>
    </source>
</reference>
<dbReference type="GO" id="GO:0003824">
    <property type="term" value="F:catalytic activity"/>
    <property type="evidence" value="ECO:0007669"/>
    <property type="project" value="InterPro"/>
</dbReference>
<proteinExistence type="predicted"/>
<evidence type="ECO:0000313" key="4">
    <source>
        <dbReference type="Proteomes" id="UP000055136"/>
    </source>
</evidence>
<name>A0A0S2TEJ8_9GAMM</name>
<feature type="domain" description="Endonuclease/exonuclease/phosphatase" evidence="2">
    <location>
        <begin position="34"/>
        <end position="111"/>
    </location>
</feature>
<dbReference type="Gene3D" id="3.60.10.10">
    <property type="entry name" value="Endonuclease/exonuclease/phosphatase"/>
    <property type="match status" value="1"/>
</dbReference>